<evidence type="ECO:0000256" key="9">
    <source>
        <dbReference type="ARBA" id="ARBA00023212"/>
    </source>
</evidence>
<dbReference type="GO" id="GO:0000922">
    <property type="term" value="C:spindle pole"/>
    <property type="evidence" value="ECO:0007669"/>
    <property type="project" value="UniProtKB-SubCell"/>
</dbReference>
<dbReference type="PROSITE" id="PS00108">
    <property type="entry name" value="PROTEIN_KINASE_ST"/>
    <property type="match status" value="1"/>
</dbReference>
<dbReference type="InterPro" id="IPR001245">
    <property type="entry name" value="Ser-Thr/Tyr_kinase_cat_dom"/>
</dbReference>
<dbReference type="EMBL" id="SJPT01000002">
    <property type="protein sequence ID" value="TWU25368.1"/>
    <property type="molecule type" value="Genomic_DNA"/>
</dbReference>
<dbReference type="InterPro" id="IPR017441">
    <property type="entry name" value="Protein_kinase_ATP_BS"/>
</dbReference>
<feature type="transmembrane region" description="Helical" evidence="12">
    <location>
        <begin position="463"/>
        <end position="485"/>
    </location>
</feature>
<dbReference type="RefSeq" id="WP_146593997.1">
    <property type="nucleotide sequence ID" value="NZ_SJPT01000002.1"/>
</dbReference>
<evidence type="ECO:0000256" key="1">
    <source>
        <dbReference type="ARBA" id="ARBA00004300"/>
    </source>
</evidence>
<dbReference type="GO" id="GO:0005813">
    <property type="term" value="C:centrosome"/>
    <property type="evidence" value="ECO:0007669"/>
    <property type="project" value="UniProtKB-SubCell"/>
</dbReference>
<keyword evidence="9" id="KW-0963">Cytoplasm</keyword>
<dbReference type="SUPFAM" id="SSF56112">
    <property type="entry name" value="Protein kinase-like (PK-like)"/>
    <property type="match status" value="1"/>
</dbReference>
<dbReference type="Gene3D" id="3.30.200.20">
    <property type="entry name" value="Phosphorylase Kinase, domain 1"/>
    <property type="match status" value="1"/>
</dbReference>
<feature type="binding site" evidence="10">
    <location>
        <position position="133"/>
    </location>
    <ligand>
        <name>ATP</name>
        <dbReference type="ChEBI" id="CHEBI:30616"/>
    </ligand>
</feature>
<comment type="subcellular location">
    <subcellularLocation>
        <location evidence="1">Cytoplasm</location>
        <location evidence="1">Cytoskeleton</location>
        <location evidence="1">Microtubule organizing center</location>
        <location evidence="1">Centrosome</location>
    </subcellularLocation>
    <subcellularLocation>
        <location evidence="2">Cytoplasm</location>
        <location evidence="2">Cytoskeleton</location>
        <location evidence="2">Spindle pole</location>
    </subcellularLocation>
</comment>
<feature type="compositionally biased region" description="Basic and acidic residues" evidence="11">
    <location>
        <begin position="249"/>
        <end position="258"/>
    </location>
</feature>
<dbReference type="SMART" id="SM00028">
    <property type="entry name" value="TPR"/>
    <property type="match status" value="4"/>
</dbReference>
<sequence>MIPTPWTPSNTPSTGRVNAAGWLDLPEAEQLRLAELLDQYACRLEQGDTSGAAVLLEEHPELFDHCRGHLESLDLLCRASAPLNPPDIMSDPSAAADTNLLGDYRLGREIGRGGMGVVYEATQMSLRRNVAIKILPFAAVLDQQQVARFRNEAQAAASLHHPHIVPVFAVGCERGVHYYSMQLIDGHTLEQVIKEMSGEGQGNNIEPVKPVAIFDPDEESTIALPIGDRMKGSSRRSATSARPGSLDSPSKENTRRIDAGTTVQTIRNRNFIENTVDLIISVADALDFAHQQGVVHRDIKPSNLLIDSAGKVWVADFGLARVRGLGDLTVEGKVMGTARYMSPEQIGGRPQEIDHRTDIYSLGVTLYELLTLRPAFTDVNRDQLFAAIESDMPTPPRRLNQSIAIDLETIMLKAIAKRKDDRYATAGEMANDLRRFLEGKPTLARRPTPVERAFKWAIRRQRLVTVSFAIAIVVMVGLTFATLLISHQSRLKEQATARAHLHLDQAHALVDRMGGLMTQRLPAVQVVAPLRMEMLREAERYYLDFLRYAEHEPSLQTELAKVQFRLAATYSHLGDVAAAESKYQESLRSYEAVQDGDQWNAEVQADFALCLNNLATLRKEQGRFTEALASYRKATALQNSLLASHVHSARFLREWAMTQNNFALLLWQCAEQQQAERLLVEIESRLTEVLGSAPPDWDAWQQLIESRNVLAAILLDNDIARAEGLLKTNIDDLETMGALSGAQSQRDWKLETAINSLTPATQWAVAQNNLATLLSRKGDYDLATKHVRLSIEMLNQAAENNLNDIDTQEQLGIAHNNLGQLIWSQGSGEDAQAEAALAEFKIAETTFRNRLAVQANHADSISRLGGVLHNIGMVQQRCGNLAAAVDRVTEAMELQAEAVKQAPFHQGYREYLESHRELLDQTLSRIKKSGAPLALEREHPDTAYHDGVQWTWLRATNNGR</sequence>
<evidence type="ECO:0000256" key="12">
    <source>
        <dbReference type="SAM" id="Phobius"/>
    </source>
</evidence>
<dbReference type="SUPFAM" id="SSF48452">
    <property type="entry name" value="TPR-like"/>
    <property type="match status" value="2"/>
</dbReference>
<feature type="region of interest" description="Disordered" evidence="11">
    <location>
        <begin position="226"/>
        <end position="259"/>
    </location>
</feature>
<dbReference type="Pfam" id="PF13374">
    <property type="entry name" value="TPR_10"/>
    <property type="match status" value="1"/>
</dbReference>
<evidence type="ECO:0000313" key="14">
    <source>
        <dbReference type="EMBL" id="TWU25368.1"/>
    </source>
</evidence>
<keyword evidence="12" id="KW-0812">Transmembrane</keyword>
<dbReference type="Gene3D" id="1.25.40.10">
    <property type="entry name" value="Tetratricopeptide repeat domain"/>
    <property type="match status" value="2"/>
</dbReference>
<dbReference type="EC" id="2.7.11.1" evidence="14"/>
<dbReference type="Proteomes" id="UP000316304">
    <property type="component" value="Unassembled WGS sequence"/>
</dbReference>
<keyword evidence="5 14" id="KW-0808">Transferase</keyword>
<dbReference type="Pfam" id="PF07714">
    <property type="entry name" value="PK_Tyr_Ser-Thr"/>
    <property type="match status" value="1"/>
</dbReference>
<keyword evidence="12" id="KW-1133">Transmembrane helix</keyword>
<accession>A0A5C6CLN6</accession>
<keyword evidence="4" id="KW-0723">Serine/threonine-protein kinase</keyword>
<evidence type="ECO:0000256" key="4">
    <source>
        <dbReference type="ARBA" id="ARBA00022527"/>
    </source>
</evidence>
<evidence type="ECO:0000256" key="10">
    <source>
        <dbReference type="PROSITE-ProRule" id="PRU10141"/>
    </source>
</evidence>
<proteinExistence type="inferred from homology"/>
<gene>
    <name evidence="14" type="primary">pknB_1</name>
    <name evidence="14" type="ORF">Pla52o_16690</name>
</gene>
<keyword evidence="15" id="KW-1185">Reference proteome</keyword>
<dbReference type="CDD" id="cd14014">
    <property type="entry name" value="STKc_PknB_like"/>
    <property type="match status" value="1"/>
</dbReference>
<evidence type="ECO:0000256" key="5">
    <source>
        <dbReference type="ARBA" id="ARBA00022679"/>
    </source>
</evidence>
<dbReference type="OrthoDB" id="6111975at2"/>
<dbReference type="Gene3D" id="1.10.510.10">
    <property type="entry name" value="Transferase(Phosphotransferase) domain 1"/>
    <property type="match status" value="1"/>
</dbReference>
<comment type="similarity">
    <text evidence="3">Belongs to the protein kinase superfamily. NEK Ser/Thr protein kinase family. NIMA subfamily.</text>
</comment>
<reference evidence="14 15" key="1">
    <citation type="submission" date="2019-02" db="EMBL/GenBank/DDBJ databases">
        <title>Deep-cultivation of Planctomycetes and their phenomic and genomic characterization uncovers novel biology.</title>
        <authorList>
            <person name="Wiegand S."/>
            <person name="Jogler M."/>
            <person name="Boedeker C."/>
            <person name="Pinto D."/>
            <person name="Vollmers J."/>
            <person name="Rivas-Marin E."/>
            <person name="Kohn T."/>
            <person name="Peeters S.H."/>
            <person name="Heuer A."/>
            <person name="Rast P."/>
            <person name="Oberbeckmann S."/>
            <person name="Bunk B."/>
            <person name="Jeske O."/>
            <person name="Meyerdierks A."/>
            <person name="Storesund J.E."/>
            <person name="Kallscheuer N."/>
            <person name="Luecker S."/>
            <person name="Lage O.M."/>
            <person name="Pohl T."/>
            <person name="Merkel B.J."/>
            <person name="Hornburger P."/>
            <person name="Mueller R.-W."/>
            <person name="Bruemmer F."/>
            <person name="Labrenz M."/>
            <person name="Spormann A.M."/>
            <person name="Op Den Camp H."/>
            <person name="Overmann J."/>
            <person name="Amann R."/>
            <person name="Jetten M.S.M."/>
            <person name="Mascher T."/>
            <person name="Medema M.H."/>
            <person name="Devos D.P."/>
            <person name="Kaster A.-K."/>
            <person name="Ovreas L."/>
            <person name="Rohde M."/>
            <person name="Galperin M.Y."/>
            <person name="Jogler C."/>
        </authorList>
    </citation>
    <scope>NUCLEOTIDE SEQUENCE [LARGE SCALE GENOMIC DNA]</scope>
    <source>
        <strain evidence="14 15">Pla52o</strain>
    </source>
</reference>
<protein>
    <submittedName>
        <fullName evidence="14">Serine/threonine-protein kinase PknB</fullName>
        <ecNumber evidence="14">2.7.11.1</ecNumber>
    </submittedName>
</protein>
<dbReference type="InterPro" id="IPR011009">
    <property type="entry name" value="Kinase-like_dom_sf"/>
</dbReference>
<dbReference type="InterPro" id="IPR000719">
    <property type="entry name" value="Prot_kinase_dom"/>
</dbReference>
<evidence type="ECO:0000256" key="11">
    <source>
        <dbReference type="SAM" id="MobiDB-lite"/>
    </source>
</evidence>
<feature type="domain" description="Protein kinase" evidence="13">
    <location>
        <begin position="104"/>
        <end position="437"/>
    </location>
</feature>
<keyword evidence="7 14" id="KW-0418">Kinase</keyword>
<comment type="caution">
    <text evidence="14">The sequence shown here is derived from an EMBL/GenBank/DDBJ whole genome shotgun (WGS) entry which is preliminary data.</text>
</comment>
<dbReference type="SMART" id="SM00220">
    <property type="entry name" value="S_TKc"/>
    <property type="match status" value="1"/>
</dbReference>
<dbReference type="AlphaFoldDB" id="A0A5C6CLN6"/>
<keyword evidence="8 10" id="KW-0067">ATP-binding</keyword>
<evidence type="ECO:0000256" key="6">
    <source>
        <dbReference type="ARBA" id="ARBA00022741"/>
    </source>
</evidence>
<keyword evidence="12" id="KW-0472">Membrane</keyword>
<organism evidence="14 15">
    <name type="scientific">Novipirellula galeiformis</name>
    <dbReference type="NCBI Taxonomy" id="2528004"/>
    <lineage>
        <taxon>Bacteria</taxon>
        <taxon>Pseudomonadati</taxon>
        <taxon>Planctomycetota</taxon>
        <taxon>Planctomycetia</taxon>
        <taxon>Pirellulales</taxon>
        <taxon>Pirellulaceae</taxon>
        <taxon>Novipirellula</taxon>
    </lineage>
</organism>
<evidence type="ECO:0000256" key="3">
    <source>
        <dbReference type="ARBA" id="ARBA00010886"/>
    </source>
</evidence>
<dbReference type="InterPro" id="IPR008271">
    <property type="entry name" value="Ser/Thr_kinase_AS"/>
</dbReference>
<dbReference type="GO" id="GO:0005524">
    <property type="term" value="F:ATP binding"/>
    <property type="evidence" value="ECO:0007669"/>
    <property type="project" value="UniProtKB-UniRule"/>
</dbReference>
<keyword evidence="6 10" id="KW-0547">Nucleotide-binding</keyword>
<evidence type="ECO:0000313" key="15">
    <source>
        <dbReference type="Proteomes" id="UP000316304"/>
    </source>
</evidence>
<dbReference type="PROSITE" id="PS50011">
    <property type="entry name" value="PROTEIN_KINASE_DOM"/>
    <property type="match status" value="1"/>
</dbReference>
<dbReference type="PROSITE" id="PS00107">
    <property type="entry name" value="PROTEIN_KINASE_ATP"/>
    <property type="match status" value="1"/>
</dbReference>
<dbReference type="PANTHER" id="PTHR43289:SF34">
    <property type="entry name" value="SERINE_THREONINE-PROTEIN KINASE YBDM-RELATED"/>
    <property type="match status" value="1"/>
</dbReference>
<evidence type="ECO:0000256" key="7">
    <source>
        <dbReference type="ARBA" id="ARBA00022777"/>
    </source>
</evidence>
<evidence type="ECO:0000256" key="8">
    <source>
        <dbReference type="ARBA" id="ARBA00022840"/>
    </source>
</evidence>
<evidence type="ECO:0000256" key="2">
    <source>
        <dbReference type="ARBA" id="ARBA00004647"/>
    </source>
</evidence>
<dbReference type="InterPro" id="IPR011990">
    <property type="entry name" value="TPR-like_helical_dom_sf"/>
</dbReference>
<dbReference type="InterPro" id="IPR019734">
    <property type="entry name" value="TPR_rpt"/>
</dbReference>
<dbReference type="GO" id="GO:0004674">
    <property type="term" value="F:protein serine/threonine kinase activity"/>
    <property type="evidence" value="ECO:0007669"/>
    <property type="project" value="UniProtKB-KW"/>
</dbReference>
<keyword evidence="9" id="KW-0206">Cytoskeleton</keyword>
<name>A0A5C6CLN6_9BACT</name>
<evidence type="ECO:0000259" key="13">
    <source>
        <dbReference type="PROSITE" id="PS50011"/>
    </source>
</evidence>
<dbReference type="PANTHER" id="PTHR43289">
    <property type="entry name" value="MITOGEN-ACTIVATED PROTEIN KINASE KINASE KINASE 20-RELATED"/>
    <property type="match status" value="1"/>
</dbReference>